<dbReference type="EMBL" id="CAJVQC010007074">
    <property type="protein sequence ID" value="CAG8574916.1"/>
    <property type="molecule type" value="Genomic_DNA"/>
</dbReference>
<accession>A0ACA9MF44</accession>
<evidence type="ECO:0000313" key="2">
    <source>
        <dbReference type="Proteomes" id="UP000789920"/>
    </source>
</evidence>
<sequence>MDPASILNNEFIADYSKLFDERDNTADVEIIISGTEKKILAHSLVLSIRSDYFKQSLSDKWAKMNNDGKFTLTLSDIEYDTMIILLKYLYYADANIFDHDDFYALSKVLIASDKLNMVTFSDLTQKTISKKILIFIDKNLFDLFKFIMDYQMFTFIDEAFMCEIAKNPDLLFSSKDFIKLDEKMLQKIILCNALRISEFKICEYLIEWSNVENNETKFNSLFNLIRFHQMKKEDFFYFWTNYRNKITISDNLLNDIIGFFMCNNPQNIKQSPFRLGNYQRSEIIKYPEEFLEISSWIDNDKGKSSFRFDLIFDNSFFGDKFNTNSFHKICDGTFSTITLVVLDKCIVGGYNPIGWSNDNKWQKCKSSFIFAYNHNNNATISGITEKERAIGCFKNRGPCFGEGSDLCIRHDSNKIELNPKSYPKLFDLNGNYFFRRMEIFRVNRIYDL</sequence>
<reference evidence="1" key="1">
    <citation type="submission" date="2021-06" db="EMBL/GenBank/DDBJ databases">
        <authorList>
            <person name="Kallberg Y."/>
            <person name="Tangrot J."/>
            <person name="Rosling A."/>
        </authorList>
    </citation>
    <scope>NUCLEOTIDE SEQUENCE</scope>
    <source>
        <strain evidence="1">MA461A</strain>
    </source>
</reference>
<organism evidence="1 2">
    <name type="scientific">Racocetra persica</name>
    <dbReference type="NCBI Taxonomy" id="160502"/>
    <lineage>
        <taxon>Eukaryota</taxon>
        <taxon>Fungi</taxon>
        <taxon>Fungi incertae sedis</taxon>
        <taxon>Mucoromycota</taxon>
        <taxon>Glomeromycotina</taxon>
        <taxon>Glomeromycetes</taxon>
        <taxon>Diversisporales</taxon>
        <taxon>Gigasporaceae</taxon>
        <taxon>Racocetra</taxon>
    </lineage>
</organism>
<name>A0ACA9MF44_9GLOM</name>
<proteinExistence type="predicted"/>
<gene>
    <name evidence="1" type="ORF">RPERSI_LOCUS4903</name>
</gene>
<dbReference type="Proteomes" id="UP000789920">
    <property type="component" value="Unassembled WGS sequence"/>
</dbReference>
<protein>
    <submittedName>
        <fullName evidence="1">25970_t:CDS:1</fullName>
    </submittedName>
</protein>
<comment type="caution">
    <text evidence="1">The sequence shown here is derived from an EMBL/GenBank/DDBJ whole genome shotgun (WGS) entry which is preliminary data.</text>
</comment>
<keyword evidence="2" id="KW-1185">Reference proteome</keyword>
<evidence type="ECO:0000313" key="1">
    <source>
        <dbReference type="EMBL" id="CAG8574916.1"/>
    </source>
</evidence>